<comment type="caution">
    <text evidence="1">The sequence shown here is derived from an EMBL/GenBank/DDBJ whole genome shotgun (WGS) entry which is preliminary data.</text>
</comment>
<name>A0A0C2IBD3_THEKT</name>
<proteinExistence type="predicted"/>
<dbReference type="Proteomes" id="UP000031668">
    <property type="component" value="Unassembled WGS sequence"/>
</dbReference>
<accession>A0A0C2IBD3</accession>
<protein>
    <submittedName>
        <fullName evidence="1">Uncharacterized protein</fullName>
    </submittedName>
</protein>
<reference evidence="1 2" key="1">
    <citation type="journal article" date="2014" name="Genome Biol. Evol.">
        <title>The genome of the myxosporean Thelohanellus kitauei shows adaptations to nutrient acquisition within its fish host.</title>
        <authorList>
            <person name="Yang Y."/>
            <person name="Xiong J."/>
            <person name="Zhou Z."/>
            <person name="Huo F."/>
            <person name="Miao W."/>
            <person name="Ran C."/>
            <person name="Liu Y."/>
            <person name="Zhang J."/>
            <person name="Feng J."/>
            <person name="Wang M."/>
            <person name="Wang M."/>
            <person name="Wang L."/>
            <person name="Yao B."/>
        </authorList>
    </citation>
    <scope>NUCLEOTIDE SEQUENCE [LARGE SCALE GENOMIC DNA]</scope>
    <source>
        <strain evidence="1">Wuqing</strain>
    </source>
</reference>
<gene>
    <name evidence="1" type="ORF">RF11_01030</name>
</gene>
<evidence type="ECO:0000313" key="1">
    <source>
        <dbReference type="EMBL" id="KII62628.1"/>
    </source>
</evidence>
<sequence>MRRQDLKDNRDYYKQRSPESTAYGEIDKLLHSRSTVVVISDGAGFSRHIFIMDSVRHMNRASAYQRSCSTFAEKIRGLDTKLDNKLPPTVNHSFQHPYNGYLLRTLHASVICVKPNGYNAFGFS</sequence>
<dbReference type="EMBL" id="JWZT01004917">
    <property type="protein sequence ID" value="KII62628.1"/>
    <property type="molecule type" value="Genomic_DNA"/>
</dbReference>
<dbReference type="AlphaFoldDB" id="A0A0C2IBD3"/>
<evidence type="ECO:0000313" key="2">
    <source>
        <dbReference type="Proteomes" id="UP000031668"/>
    </source>
</evidence>
<keyword evidence="2" id="KW-1185">Reference proteome</keyword>
<organism evidence="1 2">
    <name type="scientific">Thelohanellus kitauei</name>
    <name type="common">Myxosporean</name>
    <dbReference type="NCBI Taxonomy" id="669202"/>
    <lineage>
        <taxon>Eukaryota</taxon>
        <taxon>Metazoa</taxon>
        <taxon>Cnidaria</taxon>
        <taxon>Myxozoa</taxon>
        <taxon>Myxosporea</taxon>
        <taxon>Bivalvulida</taxon>
        <taxon>Platysporina</taxon>
        <taxon>Myxobolidae</taxon>
        <taxon>Thelohanellus</taxon>
    </lineage>
</organism>